<protein>
    <submittedName>
        <fullName evidence="1">Uncharacterized protein</fullName>
    </submittedName>
</protein>
<gene>
    <name evidence="1" type="ORF">GRJ2_001718300</name>
</gene>
<dbReference type="Proteomes" id="UP001623348">
    <property type="component" value="Unassembled WGS sequence"/>
</dbReference>
<sequence>MASNGAAAQLICGGWGKKMLPKSNTGVFQRVPGLAGVLLALSLKTSKDGESTASLGDLSQGCTILLVKNMDPPLQPVKVLLDGIPSLQSIDHTTQLGVVSNLAEGALDPAVHIADKDVKQCQSQYRPLRNATRHWSPLGYQAVDHNHPANSLSTE</sequence>
<evidence type="ECO:0000313" key="2">
    <source>
        <dbReference type="Proteomes" id="UP001623348"/>
    </source>
</evidence>
<dbReference type="EMBL" id="BAAFJT010000007">
    <property type="protein sequence ID" value="GAB0192530.1"/>
    <property type="molecule type" value="Genomic_DNA"/>
</dbReference>
<evidence type="ECO:0000313" key="1">
    <source>
        <dbReference type="EMBL" id="GAB0192530.1"/>
    </source>
</evidence>
<comment type="caution">
    <text evidence="1">The sequence shown here is derived from an EMBL/GenBank/DDBJ whole genome shotgun (WGS) entry which is preliminary data.</text>
</comment>
<organism evidence="1 2">
    <name type="scientific">Grus japonensis</name>
    <name type="common">Japanese crane</name>
    <name type="synonym">Red-crowned crane</name>
    <dbReference type="NCBI Taxonomy" id="30415"/>
    <lineage>
        <taxon>Eukaryota</taxon>
        <taxon>Metazoa</taxon>
        <taxon>Chordata</taxon>
        <taxon>Craniata</taxon>
        <taxon>Vertebrata</taxon>
        <taxon>Euteleostomi</taxon>
        <taxon>Archelosauria</taxon>
        <taxon>Archosauria</taxon>
        <taxon>Dinosauria</taxon>
        <taxon>Saurischia</taxon>
        <taxon>Theropoda</taxon>
        <taxon>Coelurosauria</taxon>
        <taxon>Aves</taxon>
        <taxon>Neognathae</taxon>
        <taxon>Neoaves</taxon>
        <taxon>Gruiformes</taxon>
        <taxon>Gruidae</taxon>
        <taxon>Grus</taxon>
    </lineage>
</organism>
<proteinExistence type="predicted"/>
<dbReference type="AlphaFoldDB" id="A0ABC9X4G4"/>
<name>A0ABC9X4G4_GRUJA</name>
<accession>A0ABC9X4G4</accession>
<reference evidence="1 2" key="1">
    <citation type="submission" date="2024-06" db="EMBL/GenBank/DDBJ databases">
        <title>The draft genome of Grus japonensis, version 3.</title>
        <authorList>
            <person name="Nabeshima K."/>
            <person name="Suzuki S."/>
            <person name="Onuma M."/>
        </authorList>
    </citation>
    <scope>NUCLEOTIDE SEQUENCE [LARGE SCALE GENOMIC DNA]</scope>
    <source>
        <strain evidence="1 2">451A</strain>
    </source>
</reference>
<keyword evidence="2" id="KW-1185">Reference proteome</keyword>